<reference evidence="1" key="1">
    <citation type="journal article" date="2019" name="bioRxiv">
        <title>The Genome of the Zebra Mussel, Dreissena polymorpha: A Resource for Invasive Species Research.</title>
        <authorList>
            <person name="McCartney M.A."/>
            <person name="Auch B."/>
            <person name="Kono T."/>
            <person name="Mallez S."/>
            <person name="Zhang Y."/>
            <person name="Obille A."/>
            <person name="Becker A."/>
            <person name="Abrahante J.E."/>
            <person name="Garbe J."/>
            <person name="Badalamenti J.P."/>
            <person name="Herman A."/>
            <person name="Mangelson H."/>
            <person name="Liachko I."/>
            <person name="Sullivan S."/>
            <person name="Sone E.D."/>
            <person name="Koren S."/>
            <person name="Silverstein K.A.T."/>
            <person name="Beckman K.B."/>
            <person name="Gohl D.M."/>
        </authorList>
    </citation>
    <scope>NUCLEOTIDE SEQUENCE</scope>
    <source>
        <strain evidence="1">Duluth1</strain>
        <tissue evidence="1">Whole animal</tissue>
    </source>
</reference>
<dbReference type="Proteomes" id="UP000828390">
    <property type="component" value="Unassembled WGS sequence"/>
</dbReference>
<gene>
    <name evidence="1" type="ORF">DPMN_062837</name>
</gene>
<evidence type="ECO:0000313" key="1">
    <source>
        <dbReference type="EMBL" id="KAH3719952.1"/>
    </source>
</evidence>
<comment type="caution">
    <text evidence="1">The sequence shown here is derived from an EMBL/GenBank/DDBJ whole genome shotgun (WGS) entry which is preliminary data.</text>
</comment>
<dbReference type="EMBL" id="JAIWYP010000013">
    <property type="protein sequence ID" value="KAH3719952.1"/>
    <property type="molecule type" value="Genomic_DNA"/>
</dbReference>
<name>A0A9D4C9E6_DREPO</name>
<proteinExistence type="predicted"/>
<reference evidence="1" key="2">
    <citation type="submission" date="2020-11" db="EMBL/GenBank/DDBJ databases">
        <authorList>
            <person name="McCartney M.A."/>
            <person name="Auch B."/>
            <person name="Kono T."/>
            <person name="Mallez S."/>
            <person name="Becker A."/>
            <person name="Gohl D.M."/>
            <person name="Silverstein K.A.T."/>
            <person name="Koren S."/>
            <person name="Bechman K.B."/>
            <person name="Herman A."/>
            <person name="Abrahante J.E."/>
            <person name="Garbe J."/>
        </authorList>
    </citation>
    <scope>NUCLEOTIDE SEQUENCE</scope>
    <source>
        <strain evidence="1">Duluth1</strain>
        <tissue evidence="1">Whole animal</tissue>
    </source>
</reference>
<organism evidence="1 2">
    <name type="scientific">Dreissena polymorpha</name>
    <name type="common">Zebra mussel</name>
    <name type="synonym">Mytilus polymorpha</name>
    <dbReference type="NCBI Taxonomy" id="45954"/>
    <lineage>
        <taxon>Eukaryota</taxon>
        <taxon>Metazoa</taxon>
        <taxon>Spiralia</taxon>
        <taxon>Lophotrochozoa</taxon>
        <taxon>Mollusca</taxon>
        <taxon>Bivalvia</taxon>
        <taxon>Autobranchia</taxon>
        <taxon>Heteroconchia</taxon>
        <taxon>Euheterodonta</taxon>
        <taxon>Imparidentia</taxon>
        <taxon>Neoheterodontei</taxon>
        <taxon>Myida</taxon>
        <taxon>Dreissenoidea</taxon>
        <taxon>Dreissenidae</taxon>
        <taxon>Dreissena</taxon>
    </lineage>
</organism>
<evidence type="ECO:0000313" key="2">
    <source>
        <dbReference type="Proteomes" id="UP000828390"/>
    </source>
</evidence>
<dbReference type="AlphaFoldDB" id="A0A9D4C9E6"/>
<protein>
    <submittedName>
        <fullName evidence="1">Uncharacterized protein</fullName>
    </submittedName>
</protein>
<sequence length="56" mass="6675">MYNSIADLWRHSRYTGLYHNVNKVMQLMEAEMQVEEVIQRLMVDLNAFIKNASVSW</sequence>
<keyword evidence="2" id="KW-1185">Reference proteome</keyword>
<accession>A0A9D4C9E6</accession>